<organism evidence="3 4">
    <name type="scientific">Leucocoprinus birnbaumii</name>
    <dbReference type="NCBI Taxonomy" id="56174"/>
    <lineage>
        <taxon>Eukaryota</taxon>
        <taxon>Fungi</taxon>
        <taxon>Dikarya</taxon>
        <taxon>Basidiomycota</taxon>
        <taxon>Agaricomycotina</taxon>
        <taxon>Agaricomycetes</taxon>
        <taxon>Agaricomycetidae</taxon>
        <taxon>Agaricales</taxon>
        <taxon>Agaricineae</taxon>
        <taxon>Agaricaceae</taxon>
        <taxon>Leucocoprinus</taxon>
    </lineage>
</organism>
<keyword evidence="4" id="KW-1185">Reference proteome</keyword>
<evidence type="ECO:0000256" key="1">
    <source>
        <dbReference type="SAM" id="SignalP"/>
    </source>
</evidence>
<dbReference type="PANTHER" id="PTHR21310:SF39">
    <property type="entry name" value="AMINOGLYCOSIDE PHOSPHOTRANSFERASE DOMAIN-CONTAINING PROTEIN"/>
    <property type="match status" value="1"/>
</dbReference>
<dbReference type="AlphaFoldDB" id="A0AAD5W5X6"/>
<proteinExistence type="predicted"/>
<dbReference type="PANTHER" id="PTHR21310">
    <property type="entry name" value="AMINOGLYCOSIDE PHOSPHOTRANSFERASE-RELATED-RELATED"/>
    <property type="match status" value="1"/>
</dbReference>
<keyword evidence="1" id="KW-0732">Signal</keyword>
<protein>
    <recommendedName>
        <fullName evidence="2">Aminoglycoside phosphotransferase domain-containing protein</fullName>
    </recommendedName>
</protein>
<evidence type="ECO:0000313" key="4">
    <source>
        <dbReference type="Proteomes" id="UP001213000"/>
    </source>
</evidence>
<dbReference type="InterPro" id="IPR011009">
    <property type="entry name" value="Kinase-like_dom_sf"/>
</dbReference>
<dbReference type="SUPFAM" id="SSF56112">
    <property type="entry name" value="Protein kinase-like (PK-like)"/>
    <property type="match status" value="1"/>
</dbReference>
<reference evidence="3" key="1">
    <citation type="submission" date="2022-07" db="EMBL/GenBank/DDBJ databases">
        <title>Genome Sequence of Leucocoprinus birnbaumii.</title>
        <authorList>
            <person name="Buettner E."/>
        </authorList>
    </citation>
    <scope>NUCLEOTIDE SEQUENCE</scope>
    <source>
        <strain evidence="3">VT141</strain>
    </source>
</reference>
<dbReference type="InterPro" id="IPR002575">
    <property type="entry name" value="Aminoglycoside_PTrfase"/>
</dbReference>
<evidence type="ECO:0000313" key="3">
    <source>
        <dbReference type="EMBL" id="KAJ3575355.1"/>
    </source>
</evidence>
<dbReference type="CDD" id="cd05120">
    <property type="entry name" value="APH_ChoK_like"/>
    <property type="match status" value="1"/>
</dbReference>
<feature type="domain" description="Aminoglycoside phosphotransferase" evidence="2">
    <location>
        <begin position="145"/>
        <end position="331"/>
    </location>
</feature>
<evidence type="ECO:0000259" key="2">
    <source>
        <dbReference type="Pfam" id="PF01636"/>
    </source>
</evidence>
<feature type="chain" id="PRO_5042249675" description="Aminoglycoside phosphotransferase domain-containing protein" evidence="1">
    <location>
        <begin position="22"/>
        <end position="375"/>
    </location>
</feature>
<comment type="caution">
    <text evidence="3">The sequence shown here is derived from an EMBL/GenBank/DDBJ whole genome shotgun (WGS) entry which is preliminary data.</text>
</comment>
<dbReference type="EMBL" id="JANIEX010000040">
    <property type="protein sequence ID" value="KAJ3575355.1"/>
    <property type="molecule type" value="Genomic_DNA"/>
</dbReference>
<dbReference type="Proteomes" id="UP001213000">
    <property type="component" value="Unassembled WGS sequence"/>
</dbReference>
<name>A0AAD5W5X6_9AGAR</name>
<dbReference type="Gene3D" id="3.90.1200.10">
    <property type="match status" value="1"/>
</dbReference>
<dbReference type="InterPro" id="IPR051678">
    <property type="entry name" value="AGP_Transferase"/>
</dbReference>
<accession>A0AAD5W5X6</accession>
<sequence length="375" mass="42905">MKFSALPLTLTILSLVTLIAGTGETTGSARMLGLSGETRKWLSYAFLGTMVDALDVVLTSVMPDRRPQRSIAVSKHHSLPHYISSTYPLVRMCLQPSDIDKLSDEEILELAEKAPKVHPDAAVLRLTSNTVAKPSQDLDDDVEDASEANTLNLLFAETTIPVPRVRRVIKRQWDFLVVMDYIPGSTLAQAWPTLSTWQKIRMAFTLRRYIRQLRRLKASATTPPGPLSSYGPRSCESPIFGQVQSRRGPFASYSELSTFFNKRHQMAMDIRKLSQDDPARKDLFDNSEPLVLTHQDLNLRNILVDENYRLWIIDWAWAGYYPPWFEYVAMQRQNEDEVISGTNDEFWRKLIPFICGPYVRQERWLGRMSPALYYA</sequence>
<gene>
    <name evidence="3" type="ORF">NP233_g1162</name>
</gene>
<feature type="signal peptide" evidence="1">
    <location>
        <begin position="1"/>
        <end position="21"/>
    </location>
</feature>
<dbReference type="Pfam" id="PF01636">
    <property type="entry name" value="APH"/>
    <property type="match status" value="1"/>
</dbReference>